<accession>E3FLK2</accession>
<keyword evidence="5" id="KW-1185">Reference proteome</keyword>
<evidence type="ECO:0000313" key="4">
    <source>
        <dbReference type="EMBL" id="ADO74266.1"/>
    </source>
</evidence>
<organism evidence="4 5">
    <name type="scientific">Stigmatella aurantiaca (strain DW4/3-1)</name>
    <dbReference type="NCBI Taxonomy" id="378806"/>
    <lineage>
        <taxon>Bacteria</taxon>
        <taxon>Pseudomonadati</taxon>
        <taxon>Myxococcota</taxon>
        <taxon>Myxococcia</taxon>
        <taxon>Myxococcales</taxon>
        <taxon>Cystobacterineae</taxon>
        <taxon>Archangiaceae</taxon>
        <taxon>Stigmatella</taxon>
    </lineage>
</organism>
<reference evidence="4 5" key="1">
    <citation type="journal article" date="2011" name="Mol. Biol. Evol.">
        <title>Comparative genomic analysis of fruiting body formation in Myxococcales.</title>
        <authorList>
            <person name="Huntley S."/>
            <person name="Hamann N."/>
            <person name="Wegener-Feldbrugge S."/>
            <person name="Treuner-Lange A."/>
            <person name="Kube M."/>
            <person name="Reinhardt R."/>
            <person name="Klages S."/>
            <person name="Muller R."/>
            <person name="Ronning C.M."/>
            <person name="Nierman W.C."/>
            <person name="Sogaard-Andersen L."/>
        </authorList>
    </citation>
    <scope>NUCLEOTIDE SEQUENCE [LARGE SCALE GENOMIC DNA]</scope>
    <source>
        <strain evidence="4 5">DW4/3-1</strain>
    </source>
</reference>
<protein>
    <submittedName>
        <fullName evidence="4">Conserved uncharacterized protein</fullName>
    </submittedName>
</protein>
<evidence type="ECO:0000256" key="1">
    <source>
        <dbReference type="ARBA" id="ARBA00010996"/>
    </source>
</evidence>
<dbReference type="HOGENOM" id="CLU_050131_4_3_7"/>
<name>E3FLK2_STIAD</name>
<keyword evidence="3" id="KW-1015">Disulfide bond</keyword>
<dbReference type="STRING" id="378806.STAUR_6509"/>
<comment type="similarity">
    <text evidence="1">Belongs to the SCO1/2 family.</text>
</comment>
<dbReference type="InterPro" id="IPR003782">
    <property type="entry name" value="SCO1/SenC"/>
</dbReference>
<dbReference type="OrthoDB" id="9790194at2"/>
<dbReference type="RefSeq" id="WP_013377343.1">
    <property type="nucleotide sequence ID" value="NC_014623.1"/>
</dbReference>
<keyword evidence="2" id="KW-0479">Metal-binding</keyword>
<dbReference type="AlphaFoldDB" id="E3FLK2"/>
<dbReference type="Pfam" id="PF02630">
    <property type="entry name" value="SCO1-SenC"/>
    <property type="match status" value="1"/>
</dbReference>
<dbReference type="Gene3D" id="3.40.30.10">
    <property type="entry name" value="Glutaredoxin"/>
    <property type="match status" value="1"/>
</dbReference>
<dbReference type="InterPro" id="IPR036249">
    <property type="entry name" value="Thioredoxin-like_sf"/>
</dbReference>
<dbReference type="KEGG" id="sur:STAUR_6509"/>
<feature type="binding site" evidence="2">
    <location>
        <position position="109"/>
    </location>
    <ligand>
        <name>Cu cation</name>
        <dbReference type="ChEBI" id="CHEBI:23378"/>
    </ligand>
</feature>
<dbReference type="InterPro" id="IPR006311">
    <property type="entry name" value="TAT_signal"/>
</dbReference>
<feature type="binding site" evidence="2">
    <location>
        <position position="105"/>
    </location>
    <ligand>
        <name>Cu cation</name>
        <dbReference type="ChEBI" id="CHEBI:23378"/>
    </ligand>
</feature>
<dbReference type="SUPFAM" id="SSF52833">
    <property type="entry name" value="Thioredoxin-like"/>
    <property type="match status" value="1"/>
</dbReference>
<dbReference type="GO" id="GO:0046872">
    <property type="term" value="F:metal ion binding"/>
    <property type="evidence" value="ECO:0007669"/>
    <property type="project" value="UniProtKB-KW"/>
</dbReference>
<feature type="disulfide bond" description="Redox-active" evidence="3">
    <location>
        <begin position="105"/>
        <end position="109"/>
    </location>
</feature>
<sequence>MSSQNQLGRRQVLLTTGGVGLTSLAGFIWHSERSRATEIARGAPTLFGSAIPEATVAKTHYPFGPVEPRLNPPSINLLGADGAESDLRLWLTGRPTAVQLVFTRCTTTCPLQGALFAVIARKLKQGARILSVSIDPEHDTPAELSAWMVRFGSNPAWYAAAPRDLTGVDVMFDFLRGRTQGIDRHSVQVYLFDTQGRLAYRTADMPSPFEVVSVLDRLA</sequence>
<dbReference type="PROSITE" id="PS51318">
    <property type="entry name" value="TAT"/>
    <property type="match status" value="1"/>
</dbReference>
<evidence type="ECO:0000256" key="2">
    <source>
        <dbReference type="PIRSR" id="PIRSR603782-1"/>
    </source>
</evidence>
<dbReference type="Proteomes" id="UP000001351">
    <property type="component" value="Chromosome"/>
</dbReference>
<evidence type="ECO:0000256" key="3">
    <source>
        <dbReference type="PIRSR" id="PIRSR603782-2"/>
    </source>
</evidence>
<dbReference type="EMBL" id="CP002271">
    <property type="protein sequence ID" value="ADO74266.1"/>
    <property type="molecule type" value="Genomic_DNA"/>
</dbReference>
<proteinExistence type="inferred from homology"/>
<keyword evidence="2" id="KW-0186">Copper</keyword>
<gene>
    <name evidence="4" type="ordered locus">STAUR_6509</name>
</gene>
<evidence type="ECO:0000313" key="5">
    <source>
        <dbReference type="Proteomes" id="UP000001351"/>
    </source>
</evidence>
<dbReference type="eggNOG" id="COG1999">
    <property type="taxonomic scope" value="Bacteria"/>
</dbReference>
<dbReference type="CDD" id="cd02968">
    <property type="entry name" value="SCO"/>
    <property type="match status" value="1"/>
</dbReference>